<dbReference type="SUPFAM" id="SSF101960">
    <property type="entry name" value="Stabilizer of iron transporter SufD"/>
    <property type="match status" value="1"/>
</dbReference>
<dbReference type="Proteomes" id="UP001238805">
    <property type="component" value="Chromosome"/>
</dbReference>
<evidence type="ECO:0000313" key="5">
    <source>
        <dbReference type="Proteomes" id="UP001238805"/>
    </source>
</evidence>
<evidence type="ECO:0000313" key="4">
    <source>
        <dbReference type="EMBL" id="WIM69786.1"/>
    </source>
</evidence>
<feature type="compositionally biased region" description="Polar residues" evidence="2">
    <location>
        <begin position="1"/>
        <end position="20"/>
    </location>
</feature>
<dbReference type="NCBIfam" id="TIGR01981">
    <property type="entry name" value="sufD"/>
    <property type="match status" value="1"/>
</dbReference>
<dbReference type="InterPro" id="IPR011542">
    <property type="entry name" value="SUF_FeS_clus_asmbl_SufD"/>
</dbReference>
<organism evidence="4 5">
    <name type="scientific">Corynebacterium suedekumii</name>
    <dbReference type="NCBI Taxonomy" id="3049801"/>
    <lineage>
        <taxon>Bacteria</taxon>
        <taxon>Bacillati</taxon>
        <taxon>Actinomycetota</taxon>
        <taxon>Actinomycetes</taxon>
        <taxon>Mycobacteriales</taxon>
        <taxon>Corynebacteriaceae</taxon>
        <taxon>Corynebacterium</taxon>
    </lineage>
</organism>
<dbReference type="InterPro" id="IPR037284">
    <property type="entry name" value="SUF_FeS_clus_asmbl_SufBD_sf"/>
</dbReference>
<dbReference type="InterPro" id="IPR000825">
    <property type="entry name" value="SUF_FeS_clus_asmbl_SufBD_core"/>
</dbReference>
<evidence type="ECO:0000256" key="1">
    <source>
        <dbReference type="ARBA" id="ARBA00043967"/>
    </source>
</evidence>
<comment type="similarity">
    <text evidence="1">Belongs to the iron-sulfur cluster assembly SufBD family.</text>
</comment>
<name>A0ABY8VLD0_9CORY</name>
<dbReference type="EMBL" id="CP126970">
    <property type="protein sequence ID" value="WIM69786.1"/>
    <property type="molecule type" value="Genomic_DNA"/>
</dbReference>
<protein>
    <submittedName>
        <fullName evidence="4">Fe-S cluster assembly protein SufD</fullName>
    </submittedName>
</protein>
<dbReference type="Pfam" id="PF01458">
    <property type="entry name" value="SUFBD_core"/>
    <property type="match status" value="1"/>
</dbReference>
<proteinExistence type="inferred from homology"/>
<evidence type="ECO:0000256" key="2">
    <source>
        <dbReference type="SAM" id="MobiDB-lite"/>
    </source>
</evidence>
<dbReference type="PANTHER" id="PTHR43575">
    <property type="entry name" value="PROTEIN ABCI7, CHLOROPLASTIC"/>
    <property type="match status" value="1"/>
</dbReference>
<dbReference type="PANTHER" id="PTHR43575:SF1">
    <property type="entry name" value="PROTEIN ABCI7, CHLOROPLASTIC"/>
    <property type="match status" value="1"/>
</dbReference>
<dbReference type="RefSeq" id="WP_284874379.1">
    <property type="nucleotide sequence ID" value="NZ_CP126970.1"/>
</dbReference>
<feature type="region of interest" description="Disordered" evidence="2">
    <location>
        <begin position="1"/>
        <end position="22"/>
    </location>
</feature>
<evidence type="ECO:0000259" key="3">
    <source>
        <dbReference type="Pfam" id="PF01458"/>
    </source>
</evidence>
<keyword evidence="5" id="KW-1185">Reference proteome</keyword>
<dbReference type="InterPro" id="IPR055346">
    <property type="entry name" value="Fe-S_cluster_assembly_SufBD"/>
</dbReference>
<accession>A0ABY8VLD0</accession>
<reference evidence="4 5" key="1">
    <citation type="submission" date="2023-05" db="EMBL/GenBank/DDBJ databases">
        <title>Corynebacterium suedekumii sp. nov. and Corynebacterium breve sp. nov. isolated from raw cow's milk.</title>
        <authorList>
            <person name="Baer M.K."/>
            <person name="Mehl L."/>
            <person name="Hellmuth R."/>
            <person name="Marke G."/>
            <person name="Lipski A."/>
        </authorList>
    </citation>
    <scope>NUCLEOTIDE SEQUENCE [LARGE SCALE GENOMIC DNA]</scope>
    <source>
        <strain evidence="4 5">LM112</strain>
    </source>
</reference>
<sequence>MTTALTNPDTNPVGNATPHNNKGDVFTSFNVEDFPVPGGRDEVWRFIALRRIRGLHNGTFAEAVEQDVRVDVPSSAPADAVTVETLQPGDARLGRAGAPADRVAAQAWTSMPSAQFVGFARNTAVTEPVVVTVTGRGEGVTSFGATVIEVADGAEATVALNYRGTGTHADNVEINVGDNARLTLIVDAQWDNDAVHLSGQIIQLGRDAVLRHNVATFGGEIVRIVPRVSFTAPGGNAEMLGVYFADDGQYFENRLLVDHSVPNCRSNVMYKGALQADPSSERTEARTCWVGDVLIRAAAHGTDTYEVNRNLLLTEGARADAIPNLEIETGEIAGAGHAATVGRFDDDQVFYLMARGIPEAEARRLIIRGFFSEVINRIPVEAIREELEQRVTTELESVHA</sequence>
<feature type="domain" description="SUF system FeS cluster assembly SufBD core" evidence="3">
    <location>
        <begin position="137"/>
        <end position="370"/>
    </location>
</feature>
<gene>
    <name evidence="4" type="primary">sufD</name>
    <name evidence="4" type="ORF">QP029_11245</name>
</gene>